<evidence type="ECO:0008006" key="5">
    <source>
        <dbReference type="Google" id="ProtNLM"/>
    </source>
</evidence>
<keyword evidence="4" id="KW-1185">Reference proteome</keyword>
<dbReference type="RefSeq" id="WP_227833413.1">
    <property type="nucleotide sequence ID" value="NZ_WEGK01000004.1"/>
</dbReference>
<comment type="caution">
    <text evidence="3">The sequence shown here is derived from an EMBL/GenBank/DDBJ whole genome shotgun (WGS) entry which is preliminary data.</text>
</comment>
<dbReference type="EMBL" id="WEGK01000004">
    <property type="protein sequence ID" value="MQY19127.1"/>
    <property type="molecule type" value="Genomic_DNA"/>
</dbReference>
<feature type="region of interest" description="Disordered" evidence="1">
    <location>
        <begin position="31"/>
        <end position="63"/>
    </location>
</feature>
<feature type="signal peptide" evidence="2">
    <location>
        <begin position="1"/>
        <end position="28"/>
    </location>
</feature>
<evidence type="ECO:0000256" key="2">
    <source>
        <dbReference type="SAM" id="SignalP"/>
    </source>
</evidence>
<evidence type="ECO:0000313" key="4">
    <source>
        <dbReference type="Proteomes" id="UP000438448"/>
    </source>
</evidence>
<feature type="chain" id="PRO_5039722484" description="Large secreted protein" evidence="2">
    <location>
        <begin position="29"/>
        <end position="153"/>
    </location>
</feature>
<feature type="compositionally biased region" description="Low complexity" evidence="1">
    <location>
        <begin position="37"/>
        <end position="49"/>
    </location>
</feature>
<evidence type="ECO:0000256" key="1">
    <source>
        <dbReference type="SAM" id="MobiDB-lite"/>
    </source>
</evidence>
<accession>A0A7K0D076</accession>
<sequence length="153" mass="15565">MMANSGPRRVGAAAATLLALLAVGCGQANDGGSQADTTTGSTSGPSTPTEQATPDPGRTFTANPAIVDAHPTSFDSWSPLGADRIAVNFQIGSPDCFGVDATATETASTVTVALRSGRLPEAQGRMCTMIEVFGTLDIQLKQPLGNRKVLSAS</sequence>
<dbReference type="AlphaFoldDB" id="A0A7K0D076"/>
<organism evidence="3 4">
    <name type="scientific">Nocardia macrotermitis</name>
    <dbReference type="NCBI Taxonomy" id="2585198"/>
    <lineage>
        <taxon>Bacteria</taxon>
        <taxon>Bacillati</taxon>
        <taxon>Actinomycetota</taxon>
        <taxon>Actinomycetes</taxon>
        <taxon>Mycobacteriales</taxon>
        <taxon>Nocardiaceae</taxon>
        <taxon>Nocardia</taxon>
    </lineage>
</organism>
<reference evidence="3 4" key="1">
    <citation type="submission" date="2019-10" db="EMBL/GenBank/DDBJ databases">
        <title>Nocardia macrotermitis sp. nov. and Nocardia aurantia sp. nov., isolated from the gut of fungus growing-termite Macrotermes natalensis.</title>
        <authorList>
            <person name="Benndorf R."/>
            <person name="Schwitalla J."/>
            <person name="Martin K."/>
            <person name="De Beer W."/>
            <person name="Kaster A.-K."/>
            <person name="Vollmers J."/>
            <person name="Poulsen M."/>
            <person name="Beemelmanns C."/>
        </authorList>
    </citation>
    <scope>NUCLEOTIDE SEQUENCE [LARGE SCALE GENOMIC DNA]</scope>
    <source>
        <strain evidence="3 4">RB20</strain>
    </source>
</reference>
<proteinExistence type="predicted"/>
<evidence type="ECO:0000313" key="3">
    <source>
        <dbReference type="EMBL" id="MQY19127.1"/>
    </source>
</evidence>
<name>A0A7K0D076_9NOCA</name>
<keyword evidence="2" id="KW-0732">Signal</keyword>
<gene>
    <name evidence="3" type="ORF">NRB20_22110</name>
</gene>
<dbReference type="Proteomes" id="UP000438448">
    <property type="component" value="Unassembled WGS sequence"/>
</dbReference>
<protein>
    <recommendedName>
        <fullName evidence="5">Large secreted protein</fullName>
    </recommendedName>
</protein>